<keyword evidence="2" id="KW-1185">Reference proteome</keyword>
<protein>
    <submittedName>
        <fullName evidence="1">Uncharacterized protein</fullName>
    </submittedName>
</protein>
<dbReference type="EMBL" id="FUWS01000002">
    <property type="protein sequence ID" value="SJZ53039.1"/>
    <property type="molecule type" value="Genomic_DNA"/>
</dbReference>
<sequence>MTGPQQSARAYFAEALAEQCNGDPIPDFFFGPPAPAALAPRAFPMVQREDSASD</sequence>
<evidence type="ECO:0000313" key="2">
    <source>
        <dbReference type="Proteomes" id="UP000190637"/>
    </source>
</evidence>
<reference evidence="1 2" key="1">
    <citation type="submission" date="2017-02" db="EMBL/GenBank/DDBJ databases">
        <authorList>
            <person name="Peterson S.W."/>
        </authorList>
    </citation>
    <scope>NUCLEOTIDE SEQUENCE [LARGE SCALE GENOMIC DNA]</scope>
    <source>
        <strain evidence="1 2">DSM 45154</strain>
    </source>
</reference>
<proteinExistence type="predicted"/>
<accession>A0A1T4LE43</accession>
<dbReference type="RefSeq" id="WP_159457207.1">
    <property type="nucleotide sequence ID" value="NZ_FUWS01000002.1"/>
</dbReference>
<evidence type="ECO:0000313" key="1">
    <source>
        <dbReference type="EMBL" id="SJZ53039.1"/>
    </source>
</evidence>
<dbReference type="AlphaFoldDB" id="A0A1T4LE43"/>
<gene>
    <name evidence="1" type="ORF">SAMN02745673_00642</name>
</gene>
<dbReference type="STRING" id="1122192.SAMN02745673_00642"/>
<name>A0A1T4LE43_9ACTN</name>
<organism evidence="1 2">
    <name type="scientific">Marinactinospora thermotolerans DSM 45154</name>
    <dbReference type="NCBI Taxonomy" id="1122192"/>
    <lineage>
        <taxon>Bacteria</taxon>
        <taxon>Bacillati</taxon>
        <taxon>Actinomycetota</taxon>
        <taxon>Actinomycetes</taxon>
        <taxon>Streptosporangiales</taxon>
        <taxon>Nocardiopsidaceae</taxon>
        <taxon>Marinactinospora</taxon>
    </lineage>
</organism>
<dbReference type="Proteomes" id="UP000190637">
    <property type="component" value="Unassembled WGS sequence"/>
</dbReference>